<evidence type="ECO:0000256" key="3">
    <source>
        <dbReference type="ARBA" id="ARBA00024347"/>
    </source>
</evidence>
<dbReference type="AlphaFoldDB" id="A0A9Q1HXB1"/>
<evidence type="ECO:0000259" key="4">
    <source>
        <dbReference type="Pfam" id="PF02825"/>
    </source>
</evidence>
<dbReference type="GO" id="GO:0005634">
    <property type="term" value="C:nucleus"/>
    <property type="evidence" value="ECO:0007669"/>
    <property type="project" value="UniProtKB-SubCell"/>
</dbReference>
<name>A0A9Q1HXB1_CONCO</name>
<dbReference type="InterPro" id="IPR051712">
    <property type="entry name" value="ARTD-AVP"/>
</dbReference>
<comment type="caution">
    <text evidence="5">The sequence shown here is derived from an EMBL/GenBank/DDBJ whole genome shotgun (WGS) entry which is preliminary data.</text>
</comment>
<protein>
    <recommendedName>
        <fullName evidence="4">WWE domain-containing protein</fullName>
    </recommendedName>
</protein>
<feature type="domain" description="WWE" evidence="4">
    <location>
        <begin position="29"/>
        <end position="65"/>
    </location>
</feature>
<gene>
    <name evidence="5" type="ORF">COCON_G00124350</name>
</gene>
<dbReference type="GO" id="GO:0003950">
    <property type="term" value="F:NAD+ poly-ADP-ribosyltransferase activity"/>
    <property type="evidence" value="ECO:0007669"/>
    <property type="project" value="TreeGrafter"/>
</dbReference>
<dbReference type="Pfam" id="PF02825">
    <property type="entry name" value="WWE"/>
    <property type="match status" value="1"/>
</dbReference>
<dbReference type="SUPFAM" id="SSF117839">
    <property type="entry name" value="WWE domain"/>
    <property type="match status" value="1"/>
</dbReference>
<accession>A0A9Q1HXB1</accession>
<sequence>MMCGSAKVRRLSTVSSVTKPADFILTTNWLWYWRTDQGQWIQYQHEANGGTCSITSKKLEVAFQDDIDGDILLSKGVSVMCSVLKECMRGLQLLYCLTGNLPDSKTRFSLQAEFCGLKAAPGFRQHVLSLGLWLWEGL</sequence>
<evidence type="ECO:0000256" key="1">
    <source>
        <dbReference type="ARBA" id="ARBA00004123"/>
    </source>
</evidence>
<dbReference type="PANTHER" id="PTHR45740">
    <property type="entry name" value="POLY [ADP-RIBOSE] POLYMERASE"/>
    <property type="match status" value="1"/>
</dbReference>
<dbReference type="EMBL" id="JAFJMO010000008">
    <property type="protein sequence ID" value="KAJ8269828.1"/>
    <property type="molecule type" value="Genomic_DNA"/>
</dbReference>
<evidence type="ECO:0000313" key="6">
    <source>
        <dbReference type="Proteomes" id="UP001152803"/>
    </source>
</evidence>
<comment type="subcellular location">
    <subcellularLocation>
        <location evidence="1">Nucleus</location>
    </subcellularLocation>
</comment>
<dbReference type="OrthoDB" id="6133115at2759"/>
<evidence type="ECO:0000313" key="5">
    <source>
        <dbReference type="EMBL" id="KAJ8269828.1"/>
    </source>
</evidence>
<dbReference type="InterPro" id="IPR004170">
    <property type="entry name" value="WWE_dom"/>
</dbReference>
<dbReference type="InterPro" id="IPR037197">
    <property type="entry name" value="WWE_dom_sf"/>
</dbReference>
<evidence type="ECO:0000256" key="2">
    <source>
        <dbReference type="ARBA" id="ARBA00023242"/>
    </source>
</evidence>
<reference evidence="5" key="1">
    <citation type="journal article" date="2023" name="Science">
        <title>Genome structures resolve the early diversification of teleost fishes.</title>
        <authorList>
            <person name="Parey E."/>
            <person name="Louis A."/>
            <person name="Montfort J."/>
            <person name="Bouchez O."/>
            <person name="Roques C."/>
            <person name="Iampietro C."/>
            <person name="Lluch J."/>
            <person name="Castinel A."/>
            <person name="Donnadieu C."/>
            <person name="Desvignes T."/>
            <person name="Floi Bucao C."/>
            <person name="Jouanno E."/>
            <person name="Wen M."/>
            <person name="Mejri S."/>
            <person name="Dirks R."/>
            <person name="Jansen H."/>
            <person name="Henkel C."/>
            <person name="Chen W.J."/>
            <person name="Zahm M."/>
            <person name="Cabau C."/>
            <person name="Klopp C."/>
            <person name="Thompson A.W."/>
            <person name="Robinson-Rechavi M."/>
            <person name="Braasch I."/>
            <person name="Lecointre G."/>
            <person name="Bobe J."/>
            <person name="Postlethwait J.H."/>
            <person name="Berthelot C."/>
            <person name="Roest Crollius H."/>
            <person name="Guiguen Y."/>
        </authorList>
    </citation>
    <scope>NUCLEOTIDE SEQUENCE</scope>
    <source>
        <strain evidence="5">Concon-B</strain>
    </source>
</reference>
<dbReference type="Proteomes" id="UP001152803">
    <property type="component" value="Unassembled WGS sequence"/>
</dbReference>
<dbReference type="PANTHER" id="PTHR45740:SF6">
    <property type="entry name" value="PROTEIN MONO-ADP-RIBOSYLTRANSFERASE PARP12"/>
    <property type="match status" value="1"/>
</dbReference>
<dbReference type="Gene3D" id="3.30.720.50">
    <property type="match status" value="1"/>
</dbReference>
<proteinExistence type="inferred from homology"/>
<keyword evidence="2" id="KW-0539">Nucleus</keyword>
<keyword evidence="6" id="KW-1185">Reference proteome</keyword>
<comment type="similarity">
    <text evidence="3">Belongs to the ARTD/PARP family.</text>
</comment>
<organism evidence="5 6">
    <name type="scientific">Conger conger</name>
    <name type="common">Conger eel</name>
    <name type="synonym">Muraena conger</name>
    <dbReference type="NCBI Taxonomy" id="82655"/>
    <lineage>
        <taxon>Eukaryota</taxon>
        <taxon>Metazoa</taxon>
        <taxon>Chordata</taxon>
        <taxon>Craniata</taxon>
        <taxon>Vertebrata</taxon>
        <taxon>Euteleostomi</taxon>
        <taxon>Actinopterygii</taxon>
        <taxon>Neopterygii</taxon>
        <taxon>Teleostei</taxon>
        <taxon>Anguilliformes</taxon>
        <taxon>Congridae</taxon>
        <taxon>Conger</taxon>
    </lineage>
</organism>
<dbReference type="GO" id="GO:1990404">
    <property type="term" value="F:NAD+-protein mono-ADP-ribosyltransferase activity"/>
    <property type="evidence" value="ECO:0007669"/>
    <property type="project" value="TreeGrafter"/>
</dbReference>